<name>A0A9X9LKS3_GULGU</name>
<proteinExistence type="predicted"/>
<feature type="non-terminal residue" evidence="2">
    <location>
        <position position="58"/>
    </location>
</feature>
<dbReference type="Proteomes" id="UP000269945">
    <property type="component" value="Unassembled WGS sequence"/>
</dbReference>
<feature type="region of interest" description="Disordered" evidence="1">
    <location>
        <begin position="1"/>
        <end position="58"/>
    </location>
</feature>
<organism evidence="2 3">
    <name type="scientific">Gulo gulo</name>
    <name type="common">Wolverine</name>
    <name type="synonym">Gluton</name>
    <dbReference type="NCBI Taxonomy" id="48420"/>
    <lineage>
        <taxon>Eukaryota</taxon>
        <taxon>Metazoa</taxon>
        <taxon>Chordata</taxon>
        <taxon>Craniata</taxon>
        <taxon>Vertebrata</taxon>
        <taxon>Euteleostomi</taxon>
        <taxon>Mammalia</taxon>
        <taxon>Eutheria</taxon>
        <taxon>Laurasiatheria</taxon>
        <taxon>Carnivora</taxon>
        <taxon>Caniformia</taxon>
        <taxon>Musteloidea</taxon>
        <taxon>Mustelidae</taxon>
        <taxon>Guloninae</taxon>
        <taxon>Gulo</taxon>
    </lineage>
</organism>
<feature type="compositionally biased region" description="Basic residues" evidence="1">
    <location>
        <begin position="48"/>
        <end position="58"/>
    </location>
</feature>
<accession>A0A9X9LKS3</accession>
<evidence type="ECO:0008006" key="4">
    <source>
        <dbReference type="Google" id="ProtNLM"/>
    </source>
</evidence>
<dbReference type="GO" id="GO:0003735">
    <property type="term" value="F:structural constituent of ribosome"/>
    <property type="evidence" value="ECO:0007669"/>
    <property type="project" value="InterPro"/>
</dbReference>
<dbReference type="AlphaFoldDB" id="A0A9X9LKS3"/>
<dbReference type="GO" id="GO:0002181">
    <property type="term" value="P:cytoplasmic translation"/>
    <property type="evidence" value="ECO:0007669"/>
    <property type="project" value="TreeGrafter"/>
</dbReference>
<keyword evidence="3" id="KW-1185">Reference proteome</keyword>
<gene>
    <name evidence="2" type="ORF">BN2614_LOCUS1</name>
</gene>
<sequence length="58" mass="6835">MQIKRQNFRARGGIDPYTSSPCHIERILTEKEQIVPKPEEEAAQKKMISQRKLKQQKL</sequence>
<dbReference type="Gene3D" id="3.90.470.10">
    <property type="entry name" value="Ribosomal protein L22/L17"/>
    <property type="match status" value="1"/>
</dbReference>
<protein>
    <recommendedName>
        <fullName evidence="4">60S ribosomal protein L17</fullName>
    </recommendedName>
</protein>
<dbReference type="InterPro" id="IPR036394">
    <property type="entry name" value="Ribosomal_uL22_sf"/>
</dbReference>
<dbReference type="EMBL" id="CYRY02006188">
    <property type="protein sequence ID" value="VCW70670.1"/>
    <property type="molecule type" value="Genomic_DNA"/>
</dbReference>
<feature type="compositionally biased region" description="Basic and acidic residues" evidence="1">
    <location>
        <begin position="23"/>
        <end position="44"/>
    </location>
</feature>
<reference evidence="2 3" key="1">
    <citation type="submission" date="2018-10" db="EMBL/GenBank/DDBJ databases">
        <authorList>
            <person name="Ekblom R."/>
            <person name="Jareborg N."/>
        </authorList>
    </citation>
    <scope>NUCLEOTIDE SEQUENCE [LARGE SCALE GENOMIC DNA]</scope>
    <source>
        <tissue evidence="2">Muscle</tissue>
    </source>
</reference>
<comment type="caution">
    <text evidence="2">The sequence shown here is derived from an EMBL/GenBank/DDBJ whole genome shotgun (WGS) entry which is preliminary data.</text>
</comment>
<evidence type="ECO:0000313" key="3">
    <source>
        <dbReference type="Proteomes" id="UP000269945"/>
    </source>
</evidence>
<dbReference type="PANTHER" id="PTHR11593:SF10">
    <property type="entry name" value="60S RIBOSOMAL PROTEIN L17"/>
    <property type="match status" value="1"/>
</dbReference>
<dbReference type="SUPFAM" id="SSF54843">
    <property type="entry name" value="Ribosomal protein L22"/>
    <property type="match status" value="1"/>
</dbReference>
<evidence type="ECO:0000256" key="1">
    <source>
        <dbReference type="SAM" id="MobiDB-lite"/>
    </source>
</evidence>
<dbReference type="InterPro" id="IPR005721">
    <property type="entry name" value="Ribosomal_uL22_euk/arc"/>
</dbReference>
<dbReference type="PANTHER" id="PTHR11593">
    <property type="entry name" value="60S RIBOSOMAL PROTEIN L17"/>
    <property type="match status" value="1"/>
</dbReference>
<dbReference type="GO" id="GO:0022625">
    <property type="term" value="C:cytosolic large ribosomal subunit"/>
    <property type="evidence" value="ECO:0007669"/>
    <property type="project" value="TreeGrafter"/>
</dbReference>
<evidence type="ECO:0000313" key="2">
    <source>
        <dbReference type="EMBL" id="VCW70670.1"/>
    </source>
</evidence>